<protein>
    <recommendedName>
        <fullName evidence="4">DNA methylase N-4/N-6 domain-containing protein</fullName>
    </recommendedName>
</protein>
<evidence type="ECO:0000256" key="3">
    <source>
        <dbReference type="SAM" id="MobiDB-lite"/>
    </source>
</evidence>
<keyword evidence="6" id="KW-1185">Reference proteome</keyword>
<reference evidence="5" key="1">
    <citation type="submission" date="2021-10" db="EMBL/GenBank/DDBJ databases">
        <title>Tropical sea cucumber genome reveals ecological adaptation and Cuvierian tubules defense mechanism.</title>
        <authorList>
            <person name="Chen T."/>
        </authorList>
    </citation>
    <scope>NUCLEOTIDE SEQUENCE</scope>
    <source>
        <strain evidence="5">Nanhai2018</strain>
        <tissue evidence="5">Muscle</tissue>
    </source>
</reference>
<gene>
    <name evidence="5" type="ORF">HOLleu_02922</name>
</gene>
<feature type="region of interest" description="Disordered" evidence="3">
    <location>
        <begin position="400"/>
        <end position="431"/>
    </location>
</feature>
<keyword evidence="1" id="KW-0489">Methyltransferase</keyword>
<dbReference type="EMBL" id="JAIZAY010000001">
    <property type="protein sequence ID" value="KAJ8049950.1"/>
    <property type="molecule type" value="Genomic_DNA"/>
</dbReference>
<dbReference type="SUPFAM" id="SSF53335">
    <property type="entry name" value="S-adenosyl-L-methionine-dependent methyltransferases"/>
    <property type="match status" value="1"/>
</dbReference>
<dbReference type="InterPro" id="IPR029063">
    <property type="entry name" value="SAM-dependent_MTases_sf"/>
</dbReference>
<comment type="caution">
    <text evidence="5">The sequence shown here is derived from an EMBL/GenBank/DDBJ whole genome shotgun (WGS) entry which is preliminary data.</text>
</comment>
<accession>A0A9Q1HL44</accession>
<dbReference type="InterPro" id="IPR002941">
    <property type="entry name" value="DNA_methylase_N4/N6"/>
</dbReference>
<dbReference type="AlphaFoldDB" id="A0A9Q1HL44"/>
<evidence type="ECO:0000256" key="2">
    <source>
        <dbReference type="ARBA" id="ARBA00022679"/>
    </source>
</evidence>
<dbReference type="Gene3D" id="3.40.50.150">
    <property type="entry name" value="Vaccinia Virus protein VP39"/>
    <property type="match status" value="1"/>
</dbReference>
<dbReference type="GO" id="GO:0008170">
    <property type="term" value="F:N-methyltransferase activity"/>
    <property type="evidence" value="ECO:0007669"/>
    <property type="project" value="InterPro"/>
</dbReference>
<evidence type="ECO:0000313" key="5">
    <source>
        <dbReference type="EMBL" id="KAJ8049950.1"/>
    </source>
</evidence>
<evidence type="ECO:0000313" key="6">
    <source>
        <dbReference type="Proteomes" id="UP001152320"/>
    </source>
</evidence>
<organism evidence="5 6">
    <name type="scientific">Holothuria leucospilota</name>
    <name type="common">Black long sea cucumber</name>
    <name type="synonym">Mertensiothuria leucospilota</name>
    <dbReference type="NCBI Taxonomy" id="206669"/>
    <lineage>
        <taxon>Eukaryota</taxon>
        <taxon>Metazoa</taxon>
        <taxon>Echinodermata</taxon>
        <taxon>Eleutherozoa</taxon>
        <taxon>Echinozoa</taxon>
        <taxon>Holothuroidea</taxon>
        <taxon>Aspidochirotacea</taxon>
        <taxon>Aspidochirotida</taxon>
        <taxon>Holothuriidae</taxon>
        <taxon>Holothuria</taxon>
    </lineage>
</organism>
<dbReference type="GO" id="GO:0032259">
    <property type="term" value="P:methylation"/>
    <property type="evidence" value="ECO:0007669"/>
    <property type="project" value="UniProtKB-KW"/>
</dbReference>
<dbReference type="OrthoDB" id="5988050at2759"/>
<feature type="compositionally biased region" description="Acidic residues" evidence="3">
    <location>
        <begin position="401"/>
        <end position="413"/>
    </location>
</feature>
<name>A0A9Q1HL44_HOLLE</name>
<evidence type="ECO:0000259" key="4">
    <source>
        <dbReference type="Pfam" id="PF01555"/>
    </source>
</evidence>
<proteinExistence type="predicted"/>
<sequence length="431" mass="47775">MSLKEKIQLCRNIFETSGMDKASKDWQTTVTTILSPEESKGVIKLLIKLATLENETYELLHEVLSSHSNGQLKGQNLTPSDITSGPNLKPSALMSIPGLPASAAQQVLSEVRVGSMSMPEFQKETKLLLKLQTVQKVFLDLLGLKSWDEARNRYPMASKREVLEHFCKFNLRSTPPELKTFCHQLKMEDTANSTEAFRGDRGSLGYPEWTWTDVKTFANNMTSVNIQHQVDSFSLVVLSIVSELSSVEKAITESRHFSESVTAFYMVQNETKGGGKTLINCVGGLTIARKGCSQPFTWKEGHCRNYIEVGKVEPFLHDGCPVDEEQKPLSLYRELIAALSSPKEWIVDAFSGTGTGCLAALLEDRCVLSLERDEAKIRHMKGRVSTSFGGSCNKKRVADCAGDEEDIQDSEEEASSHESGDEVASSLQFEC</sequence>
<feature type="domain" description="DNA methylase N-4/N-6" evidence="4">
    <location>
        <begin position="324"/>
        <end position="378"/>
    </location>
</feature>
<keyword evidence="2" id="KW-0808">Transferase</keyword>
<dbReference type="Proteomes" id="UP001152320">
    <property type="component" value="Chromosome 1"/>
</dbReference>
<dbReference type="Pfam" id="PF01555">
    <property type="entry name" value="N6_N4_Mtase"/>
    <property type="match status" value="1"/>
</dbReference>
<evidence type="ECO:0000256" key="1">
    <source>
        <dbReference type="ARBA" id="ARBA00022603"/>
    </source>
</evidence>
<dbReference type="GO" id="GO:0003677">
    <property type="term" value="F:DNA binding"/>
    <property type="evidence" value="ECO:0007669"/>
    <property type="project" value="InterPro"/>
</dbReference>